<dbReference type="OrthoDB" id="2431898at2759"/>
<dbReference type="GO" id="GO:0000155">
    <property type="term" value="F:phosphorelay sensor kinase activity"/>
    <property type="evidence" value="ECO:0007669"/>
    <property type="project" value="InterPro"/>
</dbReference>
<name>A0A8H3X778_GIGMA</name>
<keyword evidence="4 8" id="KW-0418">Kinase</keyword>
<dbReference type="PANTHER" id="PTHR43047:SF72">
    <property type="entry name" value="OSMOSENSING HISTIDINE PROTEIN KINASE SLN1"/>
    <property type="match status" value="1"/>
</dbReference>
<dbReference type="AlphaFoldDB" id="A0A8H3X778"/>
<comment type="caution">
    <text evidence="8">The sequence shown here is derived from an EMBL/GenBank/DDBJ whole genome shotgun (WGS) entry which is preliminary data.</text>
</comment>
<dbReference type="InterPro" id="IPR001789">
    <property type="entry name" value="Sig_transdc_resp-reg_receiver"/>
</dbReference>
<dbReference type="GO" id="GO:0009927">
    <property type="term" value="F:histidine phosphotransfer kinase activity"/>
    <property type="evidence" value="ECO:0007669"/>
    <property type="project" value="TreeGrafter"/>
</dbReference>
<protein>
    <recommendedName>
        <fullName evidence="2">histidine kinase</fullName>
        <ecNumber evidence="2">2.7.13.3</ecNumber>
    </recommendedName>
</protein>
<dbReference type="PROSITE" id="PS50110">
    <property type="entry name" value="RESPONSE_REGULATORY"/>
    <property type="match status" value="1"/>
</dbReference>
<dbReference type="SUPFAM" id="SSF55874">
    <property type="entry name" value="ATPase domain of HSP90 chaperone/DNA topoisomerase II/histidine kinase"/>
    <property type="match status" value="1"/>
</dbReference>
<dbReference type="InterPro" id="IPR036890">
    <property type="entry name" value="HATPase_C_sf"/>
</dbReference>
<evidence type="ECO:0000256" key="3">
    <source>
        <dbReference type="ARBA" id="ARBA00022679"/>
    </source>
</evidence>
<evidence type="ECO:0000259" key="7">
    <source>
        <dbReference type="PROSITE" id="PS50110"/>
    </source>
</evidence>
<dbReference type="PROSITE" id="PS50109">
    <property type="entry name" value="HIS_KIN"/>
    <property type="match status" value="1"/>
</dbReference>
<dbReference type="Gene3D" id="1.10.287.130">
    <property type="match status" value="1"/>
</dbReference>
<dbReference type="InterPro" id="IPR036097">
    <property type="entry name" value="HisK_dim/P_sf"/>
</dbReference>
<comment type="catalytic activity">
    <reaction evidence="1">
        <text>ATP + protein L-histidine = ADP + protein N-phospho-L-histidine.</text>
        <dbReference type="EC" id="2.7.13.3"/>
    </reaction>
</comment>
<dbReference type="SUPFAM" id="SSF47384">
    <property type="entry name" value="Homodimeric domain of signal transducing histidine kinase"/>
    <property type="match status" value="1"/>
</dbReference>
<evidence type="ECO:0000256" key="2">
    <source>
        <dbReference type="ARBA" id="ARBA00012438"/>
    </source>
</evidence>
<evidence type="ECO:0000259" key="6">
    <source>
        <dbReference type="PROSITE" id="PS50109"/>
    </source>
</evidence>
<dbReference type="PANTHER" id="PTHR43047">
    <property type="entry name" value="TWO-COMPONENT HISTIDINE PROTEIN KINASE"/>
    <property type="match status" value="1"/>
</dbReference>
<evidence type="ECO:0000313" key="8">
    <source>
        <dbReference type="EMBL" id="KAF0427532.1"/>
    </source>
</evidence>
<dbReference type="Pfam" id="PF00512">
    <property type="entry name" value="HisKA"/>
    <property type="match status" value="1"/>
</dbReference>
<evidence type="ECO:0000313" key="9">
    <source>
        <dbReference type="Proteomes" id="UP000439903"/>
    </source>
</evidence>
<dbReference type="InterPro" id="IPR011006">
    <property type="entry name" value="CheY-like_superfamily"/>
</dbReference>
<feature type="domain" description="Histidine kinase" evidence="6">
    <location>
        <begin position="224"/>
        <end position="370"/>
    </location>
</feature>
<accession>A0A8H3X778</accession>
<dbReference type="Pfam" id="PF00072">
    <property type="entry name" value="Response_reg"/>
    <property type="match status" value="1"/>
</dbReference>
<sequence>MNGYELLNALRSNAKTREIPVILLSAKAGEDSIIEGLDRGADDYLIKPFSSRQLITRIRANIELSLLRCKISFQQSKEEETKQLLFSISNKVPLGLDINNSLLDIIKEINSILPSERIFIIANAQSEFMKNKIVALYEDSESITPTTYLSTEIIDKSKSHTSTNSQFLNNDSGINVCLNVYSDNVCKNVSELSAEIRLNKNAENEIKMKAVEAANKTKSQILANTSHELRTPLGAIVGILSSFEKTILTDDQRDMVDIMISVSNIVLSIVNNILDVAKLEARKITLRNRTLDLLELFEDTIEEYGKKAGTKKVELIVNCEIDTLPRSVKGDPDRLNQVLSRLLSNAIKFTNKGKIVLTISMQLQEDIDEDKDKPTYGQSVKKEDC</sequence>
<dbReference type="EMBL" id="WTPW01001588">
    <property type="protein sequence ID" value="KAF0427532.1"/>
    <property type="molecule type" value="Genomic_DNA"/>
</dbReference>
<keyword evidence="3" id="KW-0808">Transferase</keyword>
<gene>
    <name evidence="8" type="ORF">F8M41_006013</name>
</gene>
<proteinExistence type="predicted"/>
<feature type="domain" description="Response regulatory" evidence="7">
    <location>
        <begin position="1"/>
        <end position="62"/>
    </location>
</feature>
<dbReference type="Gene3D" id="3.40.50.2300">
    <property type="match status" value="1"/>
</dbReference>
<keyword evidence="9" id="KW-1185">Reference proteome</keyword>
<comment type="caution">
    <text evidence="5">Lacks conserved residue(s) required for the propagation of feature annotation.</text>
</comment>
<evidence type="ECO:0000256" key="5">
    <source>
        <dbReference type="PROSITE-ProRule" id="PRU00169"/>
    </source>
</evidence>
<evidence type="ECO:0000256" key="1">
    <source>
        <dbReference type="ARBA" id="ARBA00000085"/>
    </source>
</evidence>
<dbReference type="InterPro" id="IPR005467">
    <property type="entry name" value="His_kinase_dom"/>
</dbReference>
<dbReference type="CDD" id="cd00082">
    <property type="entry name" value="HisKA"/>
    <property type="match status" value="1"/>
</dbReference>
<dbReference type="EC" id="2.7.13.3" evidence="2"/>
<dbReference type="SUPFAM" id="SSF52172">
    <property type="entry name" value="CheY-like"/>
    <property type="match status" value="1"/>
</dbReference>
<dbReference type="Gene3D" id="3.30.565.10">
    <property type="entry name" value="Histidine kinase-like ATPase, C-terminal domain"/>
    <property type="match status" value="1"/>
</dbReference>
<dbReference type="InterPro" id="IPR003661">
    <property type="entry name" value="HisK_dim/P_dom"/>
</dbReference>
<dbReference type="SMART" id="SM00388">
    <property type="entry name" value="HisKA"/>
    <property type="match status" value="1"/>
</dbReference>
<reference evidence="8 9" key="1">
    <citation type="journal article" date="2019" name="Environ. Microbiol.">
        <title>At the nexus of three kingdoms: the genome of the mycorrhizal fungus Gigaspora margarita provides insights into plant, endobacterial and fungal interactions.</title>
        <authorList>
            <person name="Venice F."/>
            <person name="Ghignone S."/>
            <person name="Salvioli di Fossalunga A."/>
            <person name="Amselem J."/>
            <person name="Novero M."/>
            <person name="Xianan X."/>
            <person name="Sedzielewska Toro K."/>
            <person name="Morin E."/>
            <person name="Lipzen A."/>
            <person name="Grigoriev I.V."/>
            <person name="Henrissat B."/>
            <person name="Martin F.M."/>
            <person name="Bonfante P."/>
        </authorList>
    </citation>
    <scope>NUCLEOTIDE SEQUENCE [LARGE SCALE GENOMIC DNA]</scope>
    <source>
        <strain evidence="8 9">BEG34</strain>
    </source>
</reference>
<evidence type="ECO:0000256" key="4">
    <source>
        <dbReference type="ARBA" id="ARBA00022777"/>
    </source>
</evidence>
<organism evidence="8 9">
    <name type="scientific">Gigaspora margarita</name>
    <dbReference type="NCBI Taxonomy" id="4874"/>
    <lineage>
        <taxon>Eukaryota</taxon>
        <taxon>Fungi</taxon>
        <taxon>Fungi incertae sedis</taxon>
        <taxon>Mucoromycota</taxon>
        <taxon>Glomeromycotina</taxon>
        <taxon>Glomeromycetes</taxon>
        <taxon>Diversisporales</taxon>
        <taxon>Gigasporaceae</taxon>
        <taxon>Gigaspora</taxon>
    </lineage>
</organism>
<dbReference type="Proteomes" id="UP000439903">
    <property type="component" value="Unassembled WGS sequence"/>
</dbReference>
<dbReference type="GO" id="GO:0005886">
    <property type="term" value="C:plasma membrane"/>
    <property type="evidence" value="ECO:0007669"/>
    <property type="project" value="TreeGrafter"/>
</dbReference>